<organism evidence="17 18">
    <name type="scientific">Marinobacter salinus</name>
    <dbReference type="NCBI Taxonomy" id="1874317"/>
    <lineage>
        <taxon>Bacteria</taxon>
        <taxon>Pseudomonadati</taxon>
        <taxon>Pseudomonadota</taxon>
        <taxon>Gammaproteobacteria</taxon>
        <taxon>Pseudomonadales</taxon>
        <taxon>Marinobacteraceae</taxon>
        <taxon>Marinobacter</taxon>
    </lineage>
</organism>
<feature type="binding site" evidence="16">
    <location>
        <position position="175"/>
    </location>
    <ligand>
        <name>substrate</name>
    </ligand>
</feature>
<evidence type="ECO:0000256" key="3">
    <source>
        <dbReference type="ARBA" id="ARBA00004496"/>
    </source>
</evidence>
<dbReference type="Gene3D" id="3.30.420.40">
    <property type="match status" value="2"/>
</dbReference>
<keyword evidence="13 16" id="KW-0173">Coenzyme A biosynthesis</keyword>
<evidence type="ECO:0000256" key="4">
    <source>
        <dbReference type="ARBA" id="ARBA00005225"/>
    </source>
</evidence>
<dbReference type="GO" id="GO:0046872">
    <property type="term" value="F:metal ion binding"/>
    <property type="evidence" value="ECO:0007669"/>
    <property type="project" value="UniProtKB-KW"/>
</dbReference>
<dbReference type="EC" id="2.7.1.33" evidence="6 16"/>
<keyword evidence="11 16" id="KW-0067">ATP-binding</keyword>
<dbReference type="HAMAP" id="MF_01274">
    <property type="entry name" value="Pantothen_kinase_3"/>
    <property type="match status" value="1"/>
</dbReference>
<dbReference type="OrthoDB" id="9781305at2"/>
<comment type="cofactor">
    <cofactor evidence="16">
        <name>NH4(+)</name>
        <dbReference type="ChEBI" id="CHEBI:28938"/>
    </cofactor>
    <cofactor evidence="16">
        <name>K(+)</name>
        <dbReference type="ChEBI" id="CHEBI:29103"/>
    </cofactor>
    <text evidence="16">A monovalent cation. Ammonium or potassium.</text>
</comment>
<dbReference type="EMBL" id="CP017715">
    <property type="protein sequence ID" value="AOY88933.1"/>
    <property type="molecule type" value="Genomic_DNA"/>
</dbReference>
<dbReference type="NCBIfam" id="TIGR00671">
    <property type="entry name" value="baf"/>
    <property type="match status" value="1"/>
</dbReference>
<feature type="binding site" evidence="16">
    <location>
        <begin position="98"/>
        <end position="101"/>
    </location>
    <ligand>
        <name>substrate</name>
    </ligand>
</feature>
<accession>A0A1D9GMS6</accession>
<dbReference type="AlphaFoldDB" id="A0A1D9GMS6"/>
<comment type="similarity">
    <text evidence="14 16">Belongs to the type III pantothenate kinase family.</text>
</comment>
<evidence type="ECO:0000256" key="2">
    <source>
        <dbReference type="ARBA" id="ARBA00001958"/>
    </source>
</evidence>
<comment type="subunit">
    <text evidence="5 16">Homodimer.</text>
</comment>
<keyword evidence="8 16" id="KW-0808">Transferase</keyword>
<evidence type="ECO:0000256" key="1">
    <source>
        <dbReference type="ARBA" id="ARBA00001206"/>
    </source>
</evidence>
<dbReference type="CDD" id="cd24015">
    <property type="entry name" value="ASKHA_NBD_PanK-III"/>
    <property type="match status" value="1"/>
</dbReference>
<dbReference type="Pfam" id="PF03309">
    <property type="entry name" value="Pan_kinase"/>
    <property type="match status" value="1"/>
</dbReference>
<gene>
    <name evidence="16" type="primary">coaX</name>
    <name evidence="17" type="ORF">BKP64_12550</name>
</gene>
<dbReference type="PANTHER" id="PTHR34265">
    <property type="entry name" value="TYPE III PANTOTHENATE KINASE"/>
    <property type="match status" value="1"/>
</dbReference>
<dbReference type="KEGG" id="msq:BKP64_12550"/>
<keyword evidence="9 16" id="KW-0547">Nucleotide-binding</keyword>
<evidence type="ECO:0000313" key="17">
    <source>
        <dbReference type="EMBL" id="AOY88933.1"/>
    </source>
</evidence>
<evidence type="ECO:0000256" key="7">
    <source>
        <dbReference type="ARBA" id="ARBA00022490"/>
    </source>
</evidence>
<evidence type="ECO:0000256" key="9">
    <source>
        <dbReference type="ARBA" id="ARBA00022741"/>
    </source>
</evidence>
<keyword evidence="7 16" id="KW-0963">Cytoplasm</keyword>
<protein>
    <recommendedName>
        <fullName evidence="15 16">Type III pantothenate kinase</fullName>
        <ecNumber evidence="6 16">2.7.1.33</ecNumber>
    </recommendedName>
    <alternativeName>
        <fullName evidence="16">PanK-III</fullName>
    </alternativeName>
    <alternativeName>
        <fullName evidence="16">Pantothenic acid kinase</fullName>
    </alternativeName>
</protein>
<comment type="function">
    <text evidence="16">Catalyzes the phosphorylation of pantothenate (Pan), the first step in CoA biosynthesis.</text>
</comment>
<comment type="subcellular location">
    <subcellularLocation>
        <location evidence="3 16">Cytoplasm</location>
    </subcellularLocation>
</comment>
<evidence type="ECO:0000256" key="14">
    <source>
        <dbReference type="ARBA" id="ARBA00038036"/>
    </source>
</evidence>
<dbReference type="SUPFAM" id="SSF53067">
    <property type="entry name" value="Actin-like ATPase domain"/>
    <property type="match status" value="2"/>
</dbReference>
<feature type="binding site" evidence="16">
    <location>
        <position position="120"/>
    </location>
    <ligand>
        <name>K(+)</name>
        <dbReference type="ChEBI" id="CHEBI:29103"/>
    </ligand>
</feature>
<keyword evidence="16" id="KW-0479">Metal-binding</keyword>
<name>A0A1D9GMS6_9GAMM</name>
<evidence type="ECO:0000256" key="8">
    <source>
        <dbReference type="ARBA" id="ARBA00022679"/>
    </source>
</evidence>
<dbReference type="GO" id="GO:0005524">
    <property type="term" value="F:ATP binding"/>
    <property type="evidence" value="ECO:0007669"/>
    <property type="project" value="UniProtKB-UniRule"/>
</dbReference>
<comment type="cofactor">
    <cofactor evidence="2">
        <name>K(+)</name>
        <dbReference type="ChEBI" id="CHEBI:29103"/>
    </cofactor>
</comment>
<feature type="active site" description="Proton acceptor" evidence="16">
    <location>
        <position position="100"/>
    </location>
</feature>
<keyword evidence="18" id="KW-1185">Reference proteome</keyword>
<feature type="binding site" evidence="16">
    <location>
        <position position="123"/>
    </location>
    <ligand>
        <name>ATP</name>
        <dbReference type="ChEBI" id="CHEBI:30616"/>
    </ligand>
</feature>
<comment type="pathway">
    <text evidence="4 16">Cofactor biosynthesis; coenzyme A biosynthesis; CoA from (R)-pantothenate: step 1/5.</text>
</comment>
<evidence type="ECO:0000256" key="5">
    <source>
        <dbReference type="ARBA" id="ARBA00011738"/>
    </source>
</evidence>
<reference evidence="17 18" key="1">
    <citation type="submission" date="2016-10" db="EMBL/GenBank/DDBJ databases">
        <title>Marinobacter salinus sp. nov., a moderately halophilic bacterium isolated from a tidal flat environment.</title>
        <authorList>
            <person name="Park S.-J."/>
        </authorList>
    </citation>
    <scope>NUCLEOTIDE SEQUENCE [LARGE SCALE GENOMIC DNA]</scope>
    <source>
        <strain evidence="17 18">Hb8</strain>
    </source>
</reference>
<dbReference type="RefSeq" id="WP_070970569.1">
    <property type="nucleotide sequence ID" value="NZ_CP017715.1"/>
</dbReference>
<dbReference type="PANTHER" id="PTHR34265:SF1">
    <property type="entry name" value="TYPE III PANTOTHENATE KINASE"/>
    <property type="match status" value="1"/>
</dbReference>
<keyword evidence="12 16" id="KW-0630">Potassium</keyword>
<dbReference type="GO" id="GO:0004594">
    <property type="term" value="F:pantothenate kinase activity"/>
    <property type="evidence" value="ECO:0007669"/>
    <property type="project" value="UniProtKB-UniRule"/>
</dbReference>
<evidence type="ECO:0000256" key="10">
    <source>
        <dbReference type="ARBA" id="ARBA00022777"/>
    </source>
</evidence>
<feature type="binding site" evidence="16">
    <location>
        <begin position="6"/>
        <end position="13"/>
    </location>
    <ligand>
        <name>ATP</name>
        <dbReference type="ChEBI" id="CHEBI:30616"/>
    </ligand>
</feature>
<evidence type="ECO:0000256" key="12">
    <source>
        <dbReference type="ARBA" id="ARBA00022958"/>
    </source>
</evidence>
<evidence type="ECO:0000256" key="11">
    <source>
        <dbReference type="ARBA" id="ARBA00022840"/>
    </source>
</evidence>
<dbReference type="UniPathway" id="UPA00241">
    <property type="reaction ID" value="UER00352"/>
</dbReference>
<dbReference type="GO" id="GO:0005737">
    <property type="term" value="C:cytoplasm"/>
    <property type="evidence" value="ECO:0007669"/>
    <property type="project" value="UniProtKB-SubCell"/>
</dbReference>
<keyword evidence="10 16" id="KW-0418">Kinase</keyword>
<dbReference type="GO" id="GO:0015937">
    <property type="term" value="P:coenzyme A biosynthetic process"/>
    <property type="evidence" value="ECO:0007669"/>
    <property type="project" value="UniProtKB-UniRule"/>
</dbReference>
<dbReference type="InterPro" id="IPR004619">
    <property type="entry name" value="Type_III_PanK"/>
</dbReference>
<evidence type="ECO:0000313" key="18">
    <source>
        <dbReference type="Proteomes" id="UP000177445"/>
    </source>
</evidence>
<proteinExistence type="inferred from homology"/>
<evidence type="ECO:0000256" key="15">
    <source>
        <dbReference type="ARBA" id="ARBA00040883"/>
    </source>
</evidence>
<evidence type="ECO:0000256" key="13">
    <source>
        <dbReference type="ARBA" id="ARBA00022993"/>
    </source>
</evidence>
<comment type="catalytic activity">
    <reaction evidence="1 16">
        <text>(R)-pantothenate + ATP = (R)-4'-phosphopantothenate + ADP + H(+)</text>
        <dbReference type="Rhea" id="RHEA:16373"/>
        <dbReference type="ChEBI" id="CHEBI:10986"/>
        <dbReference type="ChEBI" id="CHEBI:15378"/>
        <dbReference type="ChEBI" id="CHEBI:29032"/>
        <dbReference type="ChEBI" id="CHEBI:30616"/>
        <dbReference type="ChEBI" id="CHEBI:456216"/>
        <dbReference type="EC" id="2.7.1.33"/>
    </reaction>
</comment>
<sequence length="244" mass="26104">MRLLVDAGNSRLKWRVEQVGQVIEEGVGVLDSSDPLQGMSAPVGAVSRVSISTVASEDKRQALLGHLKSRFNAPVTFYWAEARRQGLVNAYNDFSRMGADRWHAMYGAWQLSRCGFVVVDAGSAVTVDYVDPSGRHLGGFILPGLHMMLRSLKTDAARIRFDPAQVLDTRPGASTGECVNHGLAWLFGAMVRQIDSDAKACGLKDVLVTGGDAERLIGLGLAGVHHPSLVLDGLGAIDAEDHGA</sequence>
<feature type="binding site" evidence="16">
    <location>
        <position position="91"/>
    </location>
    <ligand>
        <name>substrate</name>
    </ligand>
</feature>
<dbReference type="Proteomes" id="UP000177445">
    <property type="component" value="Chromosome"/>
</dbReference>
<evidence type="ECO:0000256" key="16">
    <source>
        <dbReference type="HAMAP-Rule" id="MF_01274"/>
    </source>
</evidence>
<dbReference type="InterPro" id="IPR043129">
    <property type="entry name" value="ATPase_NBD"/>
</dbReference>
<dbReference type="STRING" id="1874317.BKP64_12550"/>
<evidence type="ECO:0000256" key="6">
    <source>
        <dbReference type="ARBA" id="ARBA00012102"/>
    </source>
</evidence>